<evidence type="ECO:0000256" key="4">
    <source>
        <dbReference type="ARBA" id="ARBA00022490"/>
    </source>
</evidence>
<dbReference type="InterPro" id="IPR009012">
    <property type="entry name" value="GrpE_head"/>
</dbReference>
<evidence type="ECO:0000256" key="8">
    <source>
        <dbReference type="ARBA" id="ARBA00072274"/>
    </source>
</evidence>
<comment type="similarity">
    <text evidence="2 10 11">Belongs to the GrpE family.</text>
</comment>
<dbReference type="KEGG" id="cid:P73_2741"/>
<dbReference type="Pfam" id="PF01025">
    <property type="entry name" value="GrpE"/>
    <property type="match status" value="1"/>
</dbReference>
<dbReference type="GO" id="GO:0006457">
    <property type="term" value="P:protein folding"/>
    <property type="evidence" value="ECO:0007669"/>
    <property type="project" value="InterPro"/>
</dbReference>
<keyword evidence="6 10" id="KW-0143">Chaperone</keyword>
<dbReference type="RefSeq" id="WP_052453274.1">
    <property type="nucleotide sequence ID" value="NZ_CP004393.1"/>
</dbReference>
<keyword evidence="14" id="KW-1185">Reference proteome</keyword>
<sequence length="190" mass="20194">MSETEKKPEAVAITDDIGQDAKGLGTMPKAEDKSPEVDIARLTDKWKRALADAENTRKRADASYAEGREHGIALAVEALAPALDALALGIEAARANPDAEDPRIVSHLEGLCNARTAFETGLKALGVRTIAPENAPFDAALHEAMQMQETDKVKPGQVMVLHRPGYAIGQRLIRPARVTVSAAPAKAAEA</sequence>
<evidence type="ECO:0000256" key="10">
    <source>
        <dbReference type="HAMAP-Rule" id="MF_01151"/>
    </source>
</evidence>
<dbReference type="Gene3D" id="2.30.22.10">
    <property type="entry name" value="Head domain of nucleotide exchange factor GrpE"/>
    <property type="match status" value="1"/>
</dbReference>
<dbReference type="SUPFAM" id="SSF58014">
    <property type="entry name" value="Coiled-coil domain of nucleotide exchange factor GrpE"/>
    <property type="match status" value="1"/>
</dbReference>
<dbReference type="PANTHER" id="PTHR21237:SF23">
    <property type="entry name" value="GRPE PROTEIN HOMOLOG, MITOCHONDRIAL"/>
    <property type="match status" value="1"/>
</dbReference>
<keyword evidence="5 10" id="KW-0346">Stress response</keyword>
<dbReference type="HOGENOM" id="CLU_057217_0_2_5"/>
<evidence type="ECO:0000256" key="2">
    <source>
        <dbReference type="ARBA" id="ARBA00009054"/>
    </source>
</evidence>
<evidence type="ECO:0000256" key="6">
    <source>
        <dbReference type="ARBA" id="ARBA00023186"/>
    </source>
</evidence>
<dbReference type="HAMAP" id="MF_01151">
    <property type="entry name" value="GrpE"/>
    <property type="match status" value="1"/>
</dbReference>
<protein>
    <recommendedName>
        <fullName evidence="8 10">Protein GrpE</fullName>
    </recommendedName>
    <alternativeName>
        <fullName evidence="9 10">HSP-70 cofactor</fullName>
    </alternativeName>
</protein>
<dbReference type="PANTHER" id="PTHR21237">
    <property type="entry name" value="GRPE PROTEIN"/>
    <property type="match status" value="1"/>
</dbReference>
<gene>
    <name evidence="10" type="primary">grpE</name>
    <name evidence="13" type="ORF">P73_2741</name>
</gene>
<evidence type="ECO:0000313" key="14">
    <source>
        <dbReference type="Proteomes" id="UP000031521"/>
    </source>
</evidence>
<comment type="function">
    <text evidence="7 10">Participates actively in the response to hyperosmotic and heat shock by preventing the aggregation of stress-denatured proteins, in association with DnaK and GrpE. It is the nucleotide exchange factor for DnaK and may function as a thermosensor. Unfolded proteins bind initially to DnaJ; upon interaction with the DnaJ-bound protein, DnaK hydrolyzes its bound ATP, resulting in the formation of a stable complex. GrpE releases ADP from DnaK; ATP binding to DnaK triggers the release of the substrate protein, thus completing the reaction cycle. Several rounds of ATP-dependent interactions between DnaJ, DnaK and GrpE are required for fully efficient folding.</text>
</comment>
<evidence type="ECO:0000256" key="11">
    <source>
        <dbReference type="RuleBase" id="RU004478"/>
    </source>
</evidence>
<organism evidence="13 14">
    <name type="scientific">Celeribacter indicus</name>
    <dbReference type="NCBI Taxonomy" id="1208324"/>
    <lineage>
        <taxon>Bacteria</taxon>
        <taxon>Pseudomonadati</taxon>
        <taxon>Pseudomonadota</taxon>
        <taxon>Alphaproteobacteria</taxon>
        <taxon>Rhodobacterales</taxon>
        <taxon>Roseobacteraceae</taxon>
        <taxon>Celeribacter</taxon>
    </lineage>
</organism>
<accession>A0A0B5E344</accession>
<dbReference type="STRING" id="1208324.P73_2741"/>
<evidence type="ECO:0000256" key="7">
    <source>
        <dbReference type="ARBA" id="ARBA00053401"/>
    </source>
</evidence>
<feature type="region of interest" description="Disordered" evidence="12">
    <location>
        <begin position="1"/>
        <end position="35"/>
    </location>
</feature>
<proteinExistence type="inferred from homology"/>
<dbReference type="SUPFAM" id="SSF51064">
    <property type="entry name" value="Head domain of nucleotide exchange factor GrpE"/>
    <property type="match status" value="1"/>
</dbReference>
<dbReference type="GO" id="GO:0005737">
    <property type="term" value="C:cytoplasm"/>
    <property type="evidence" value="ECO:0007669"/>
    <property type="project" value="UniProtKB-SubCell"/>
</dbReference>
<evidence type="ECO:0000256" key="9">
    <source>
        <dbReference type="ARBA" id="ARBA00076414"/>
    </source>
</evidence>
<dbReference type="InterPro" id="IPR013805">
    <property type="entry name" value="GrpE_CC"/>
</dbReference>
<dbReference type="PRINTS" id="PR00773">
    <property type="entry name" value="GRPEPROTEIN"/>
</dbReference>
<comment type="subunit">
    <text evidence="3 10">Homodimer.</text>
</comment>
<evidence type="ECO:0000256" key="1">
    <source>
        <dbReference type="ARBA" id="ARBA00004496"/>
    </source>
</evidence>
<name>A0A0B5E344_9RHOB</name>
<dbReference type="FunFam" id="2.30.22.10:FF:000001">
    <property type="entry name" value="Protein GrpE"/>
    <property type="match status" value="1"/>
</dbReference>
<dbReference type="GO" id="GO:0051087">
    <property type="term" value="F:protein-folding chaperone binding"/>
    <property type="evidence" value="ECO:0007669"/>
    <property type="project" value="InterPro"/>
</dbReference>
<evidence type="ECO:0000256" key="12">
    <source>
        <dbReference type="SAM" id="MobiDB-lite"/>
    </source>
</evidence>
<dbReference type="GO" id="GO:0051082">
    <property type="term" value="F:unfolded protein binding"/>
    <property type="evidence" value="ECO:0007669"/>
    <property type="project" value="TreeGrafter"/>
</dbReference>
<dbReference type="EMBL" id="CP004393">
    <property type="protein sequence ID" value="AJE47456.1"/>
    <property type="molecule type" value="Genomic_DNA"/>
</dbReference>
<evidence type="ECO:0000256" key="5">
    <source>
        <dbReference type="ARBA" id="ARBA00023016"/>
    </source>
</evidence>
<dbReference type="AlphaFoldDB" id="A0A0B5E344"/>
<dbReference type="Proteomes" id="UP000031521">
    <property type="component" value="Chromosome"/>
</dbReference>
<dbReference type="OrthoDB" id="9789811at2"/>
<dbReference type="GO" id="GO:0000774">
    <property type="term" value="F:adenyl-nucleotide exchange factor activity"/>
    <property type="evidence" value="ECO:0007669"/>
    <property type="project" value="InterPro"/>
</dbReference>
<keyword evidence="4 10" id="KW-0963">Cytoplasm</keyword>
<evidence type="ECO:0000256" key="3">
    <source>
        <dbReference type="ARBA" id="ARBA00011738"/>
    </source>
</evidence>
<dbReference type="Gene3D" id="3.90.20.20">
    <property type="match status" value="1"/>
</dbReference>
<evidence type="ECO:0000313" key="13">
    <source>
        <dbReference type="EMBL" id="AJE47456.1"/>
    </source>
</evidence>
<dbReference type="GO" id="GO:0042803">
    <property type="term" value="F:protein homodimerization activity"/>
    <property type="evidence" value="ECO:0007669"/>
    <property type="project" value="InterPro"/>
</dbReference>
<reference evidence="13 14" key="1">
    <citation type="journal article" date="2014" name="Int. J. Syst. Evol. Microbiol.">
        <title>Celeribacter indicus sp. nov., a polycyclic aromatic hydrocarbon-degrading bacterium from deep-sea sediment and reclassification of Huaishuia halophila as Celeribacter halophilus comb. nov.</title>
        <authorList>
            <person name="Lai Q."/>
            <person name="Cao J."/>
            <person name="Yuan J."/>
            <person name="Li F."/>
            <person name="Shao Z."/>
        </authorList>
    </citation>
    <scope>NUCLEOTIDE SEQUENCE [LARGE SCALE GENOMIC DNA]</scope>
    <source>
        <strain evidence="13">P73</strain>
    </source>
</reference>
<dbReference type="InterPro" id="IPR000740">
    <property type="entry name" value="GrpE"/>
</dbReference>
<comment type="subcellular location">
    <subcellularLocation>
        <location evidence="1 10">Cytoplasm</location>
    </subcellularLocation>
</comment>